<dbReference type="Pfam" id="PF00814">
    <property type="entry name" value="TsaD"/>
    <property type="match status" value="1"/>
</dbReference>
<dbReference type="CDD" id="cd24032">
    <property type="entry name" value="ASKHA_NBD_TsaB"/>
    <property type="match status" value="1"/>
</dbReference>
<dbReference type="GO" id="GO:0005829">
    <property type="term" value="C:cytosol"/>
    <property type="evidence" value="ECO:0007669"/>
    <property type="project" value="TreeGrafter"/>
</dbReference>
<dbReference type="EMBL" id="BA000017">
    <property type="protein sequence ID" value="BAB58213.1"/>
    <property type="molecule type" value="Genomic_DNA"/>
</dbReference>
<dbReference type="SUPFAM" id="SSF53067">
    <property type="entry name" value="Actin-like ATPase domain"/>
    <property type="match status" value="2"/>
</dbReference>
<dbReference type="NCBIfam" id="TIGR03725">
    <property type="entry name" value="T6A_YeaZ"/>
    <property type="match status" value="1"/>
</dbReference>
<dbReference type="HOGENOM" id="CLU_064886_0_1_9"/>
<dbReference type="InterPro" id="IPR022496">
    <property type="entry name" value="T6A_TsaB"/>
</dbReference>
<organism evidence="2 3">
    <name type="scientific">Staphylococcus aureus (strain Mu50 / ATCC 700699)</name>
    <dbReference type="NCBI Taxonomy" id="158878"/>
    <lineage>
        <taxon>Bacteria</taxon>
        <taxon>Bacillati</taxon>
        <taxon>Bacillota</taxon>
        <taxon>Bacilli</taxon>
        <taxon>Bacillales</taxon>
        <taxon>Staphylococcaceae</taxon>
        <taxon>Staphylococcus</taxon>
    </lineage>
</organism>
<proteinExistence type="predicted"/>
<dbReference type="KEGG" id="sav:SAV2051"/>
<accession>A0A0H3JSQ1</accession>
<name>A0A0H3JSQ1_STAAM</name>
<dbReference type="SMR" id="A0A0H3JSQ1"/>
<dbReference type="InterPro" id="IPR043129">
    <property type="entry name" value="ATPase_NBD"/>
</dbReference>
<dbReference type="PANTHER" id="PTHR11735">
    <property type="entry name" value="TRNA N6-ADENOSINE THREONYLCARBAMOYLTRANSFERASE"/>
    <property type="match status" value="1"/>
</dbReference>
<dbReference type="PhylomeDB" id="A0A0H3JSQ1"/>
<reference evidence="2 3" key="1">
    <citation type="journal article" date="2001" name="Lancet">
        <title>Whole genome sequencing of meticillin-resistant Staphylococcus aureus.</title>
        <authorList>
            <person name="Kuroda M."/>
            <person name="Ohta T."/>
            <person name="Uchiyama I."/>
            <person name="Baba T."/>
            <person name="Yuzawa H."/>
            <person name="Kobayashi I."/>
            <person name="Cui L."/>
            <person name="Oguchi A."/>
            <person name="Aoki K."/>
            <person name="Nagai Y."/>
            <person name="Lian J."/>
            <person name="Ito T."/>
            <person name="Kanamori M."/>
            <person name="Matsumaru H."/>
            <person name="Maruyama A."/>
            <person name="Murakami H."/>
            <person name="Hosoyama A."/>
            <person name="Mizutani-Ui Y."/>
            <person name="Takahashi N.K."/>
            <person name="Sawano T."/>
            <person name="Inoue R."/>
            <person name="Kaito C."/>
            <person name="Sekimizu K."/>
            <person name="Hirakawa H."/>
            <person name="Kuhara S."/>
            <person name="Goto S."/>
            <person name="Yabuzaki J."/>
            <person name="Kanehisa M."/>
            <person name="Yamashita A."/>
            <person name="Oshima K."/>
            <person name="Furuya K."/>
            <person name="Yoshino C."/>
            <person name="Shiba T."/>
            <person name="Hattori M."/>
            <person name="Ogasawara N."/>
            <person name="Hayashi H."/>
            <person name="Hiramatsu K."/>
        </authorList>
    </citation>
    <scope>NUCLEOTIDE SEQUENCE [LARGE SCALE GENOMIC DNA]</scope>
    <source>
        <strain evidence="3">Mu50 / ATCC 700699</strain>
    </source>
</reference>
<dbReference type="Proteomes" id="UP000002481">
    <property type="component" value="Chromosome"/>
</dbReference>
<evidence type="ECO:0000313" key="3">
    <source>
        <dbReference type="Proteomes" id="UP000002481"/>
    </source>
</evidence>
<gene>
    <name evidence="2" type="ordered locus">SAV2051</name>
</gene>
<feature type="domain" description="Gcp-like" evidence="1">
    <location>
        <begin position="32"/>
        <end position="189"/>
    </location>
</feature>
<evidence type="ECO:0000313" key="2">
    <source>
        <dbReference type="EMBL" id="BAB58213.1"/>
    </source>
</evidence>
<dbReference type="GO" id="GO:0002949">
    <property type="term" value="P:tRNA threonylcarbamoyladenosine modification"/>
    <property type="evidence" value="ECO:0007669"/>
    <property type="project" value="InterPro"/>
</dbReference>
<sequence>MNKLRRQLSMNSLLIDTSNQPLSVALMQNDEVLAEITTDSKQNHSVQLMPAISQLFEQSKIAKQQLDAIIVAEGPGSYTGLRIGVTVAKTLAYALDVKLYGVSSLKALAATIDHTDKLLVPVFDARRQAVYTGIFQWQNGQLVTILEDQYMSIEALRAFLEDLNQPFIYIGKDTIKLQDELQGEVIAQLPNASVMYQLIDKPTDVHTFTPKYHKLAEAERNWINSQKNN</sequence>
<protein>
    <submittedName>
        <fullName evidence="2">Similar to glycoprotein endopeptidase</fullName>
    </submittedName>
</protein>
<evidence type="ECO:0000259" key="1">
    <source>
        <dbReference type="Pfam" id="PF00814"/>
    </source>
</evidence>
<dbReference type="AlphaFoldDB" id="A0A0H3JSQ1"/>
<dbReference type="InterPro" id="IPR000905">
    <property type="entry name" value="Gcp-like_dom"/>
</dbReference>
<dbReference type="PANTHER" id="PTHR11735:SF11">
    <property type="entry name" value="TRNA THREONYLCARBAMOYLADENOSINE BIOSYNTHESIS PROTEIN TSAB"/>
    <property type="match status" value="1"/>
</dbReference>
<dbReference type="Gene3D" id="3.30.420.40">
    <property type="match status" value="2"/>
</dbReference>